<sequence length="65" mass="7174">MTGAQCQAARLRLGWSTRQLAAKAGVPWSEIIRFDYGTGEVAPEVVAAVQMAFRRAGLDLRQLQR</sequence>
<dbReference type="AlphaFoldDB" id="A0A2S2CRT0"/>
<accession>A0A2S2CRT0</accession>
<keyword evidence="2" id="KW-1185">Reference proteome</keyword>
<evidence type="ECO:0000313" key="2">
    <source>
        <dbReference type="Proteomes" id="UP000245629"/>
    </source>
</evidence>
<dbReference type="InterPro" id="IPR010982">
    <property type="entry name" value="Lambda_DNA-bd_dom_sf"/>
</dbReference>
<dbReference type="OrthoDB" id="4419620at2"/>
<dbReference type="KEGG" id="azz:DEW08_14180"/>
<dbReference type="RefSeq" id="WP_109328110.1">
    <property type="nucleotide sequence ID" value="NZ_CP029353.1"/>
</dbReference>
<organism evidence="1 2">
    <name type="scientific">Azospirillum thermophilum</name>
    <dbReference type="NCBI Taxonomy" id="2202148"/>
    <lineage>
        <taxon>Bacteria</taxon>
        <taxon>Pseudomonadati</taxon>
        <taxon>Pseudomonadota</taxon>
        <taxon>Alphaproteobacteria</taxon>
        <taxon>Rhodospirillales</taxon>
        <taxon>Azospirillaceae</taxon>
        <taxon>Azospirillum</taxon>
    </lineage>
</organism>
<name>A0A2S2CRT0_9PROT</name>
<reference evidence="2" key="1">
    <citation type="submission" date="2018-05" db="EMBL/GenBank/DDBJ databases">
        <title>Azospirillum thermophila sp. nov., a novel isolated from hot spring.</title>
        <authorList>
            <person name="Zhao Z."/>
        </authorList>
    </citation>
    <scope>NUCLEOTIDE SEQUENCE [LARGE SCALE GENOMIC DNA]</scope>
    <source>
        <strain evidence="2">CFH 70021</strain>
    </source>
</reference>
<dbReference type="GO" id="GO:0003677">
    <property type="term" value="F:DNA binding"/>
    <property type="evidence" value="ECO:0007669"/>
    <property type="project" value="InterPro"/>
</dbReference>
<gene>
    <name evidence="1" type="ORF">DEW08_14180</name>
</gene>
<dbReference type="Proteomes" id="UP000245629">
    <property type="component" value="Chromosome 2"/>
</dbReference>
<dbReference type="EMBL" id="CP029353">
    <property type="protein sequence ID" value="AWK87214.1"/>
    <property type="molecule type" value="Genomic_DNA"/>
</dbReference>
<evidence type="ECO:0000313" key="1">
    <source>
        <dbReference type="EMBL" id="AWK87214.1"/>
    </source>
</evidence>
<proteinExistence type="predicted"/>
<protein>
    <submittedName>
        <fullName evidence="1">XRE family transcriptional regulator</fullName>
    </submittedName>
</protein>
<dbReference type="SUPFAM" id="SSF47413">
    <property type="entry name" value="lambda repressor-like DNA-binding domains"/>
    <property type="match status" value="1"/>
</dbReference>
<dbReference type="Gene3D" id="1.10.260.40">
    <property type="entry name" value="lambda repressor-like DNA-binding domains"/>
    <property type="match status" value="1"/>
</dbReference>